<keyword evidence="6 13" id="KW-0479">Metal-binding</keyword>
<evidence type="ECO:0000256" key="1">
    <source>
        <dbReference type="ARBA" id="ARBA00004496"/>
    </source>
</evidence>
<gene>
    <name evidence="13" type="primary">lysS</name>
    <name evidence="16" type="ordered locus">MYSTI_05188</name>
</gene>
<dbReference type="Gene3D" id="2.40.50.140">
    <property type="entry name" value="Nucleic acid-binding proteins"/>
    <property type="match status" value="1"/>
</dbReference>
<dbReference type="GO" id="GO:0000287">
    <property type="term" value="F:magnesium ion binding"/>
    <property type="evidence" value="ECO:0007669"/>
    <property type="project" value="UniProtKB-UniRule"/>
</dbReference>
<evidence type="ECO:0000256" key="10">
    <source>
        <dbReference type="ARBA" id="ARBA00022917"/>
    </source>
</evidence>
<dbReference type="InterPro" id="IPR044136">
    <property type="entry name" value="Lys-tRNA-ligase_II_N"/>
</dbReference>
<feature type="domain" description="Aminoacyl-transfer RNA synthetases class-II family profile" evidence="15">
    <location>
        <begin position="193"/>
        <end position="515"/>
    </location>
</feature>
<proteinExistence type="inferred from homology"/>
<dbReference type="GO" id="GO:0005829">
    <property type="term" value="C:cytosol"/>
    <property type="evidence" value="ECO:0007669"/>
    <property type="project" value="TreeGrafter"/>
</dbReference>
<evidence type="ECO:0000256" key="8">
    <source>
        <dbReference type="ARBA" id="ARBA00022840"/>
    </source>
</evidence>
<evidence type="ECO:0000256" key="13">
    <source>
        <dbReference type="HAMAP-Rule" id="MF_00252"/>
    </source>
</evidence>
<feature type="binding site" evidence="13">
    <location>
        <position position="427"/>
    </location>
    <ligand>
        <name>Mg(2+)</name>
        <dbReference type="ChEBI" id="CHEBI:18420"/>
        <label>1</label>
    </ligand>
</feature>
<dbReference type="InterPro" id="IPR006195">
    <property type="entry name" value="aa-tRNA-synth_II"/>
</dbReference>
<dbReference type="InterPro" id="IPR002313">
    <property type="entry name" value="Lys-tRNA-ligase_II"/>
</dbReference>
<dbReference type="GO" id="GO:0000049">
    <property type="term" value="F:tRNA binding"/>
    <property type="evidence" value="ECO:0007669"/>
    <property type="project" value="TreeGrafter"/>
</dbReference>
<dbReference type="AlphaFoldDB" id="L7UF46"/>
<keyword evidence="17" id="KW-1185">Reference proteome</keyword>
<keyword evidence="8 13" id="KW-0067">ATP-binding</keyword>
<dbReference type="eggNOG" id="COG1190">
    <property type="taxonomic scope" value="Bacteria"/>
</dbReference>
<dbReference type="InterPro" id="IPR045864">
    <property type="entry name" value="aa-tRNA-synth_II/BPL/LPL"/>
</dbReference>
<accession>L7UF46</accession>
<dbReference type="NCBIfam" id="TIGR00499">
    <property type="entry name" value="lysS_bact"/>
    <property type="match status" value="1"/>
</dbReference>
<dbReference type="PRINTS" id="PR00982">
    <property type="entry name" value="TRNASYNTHLYS"/>
</dbReference>
<dbReference type="CDD" id="cd00775">
    <property type="entry name" value="LysRS_core"/>
    <property type="match status" value="1"/>
</dbReference>
<dbReference type="FunFam" id="3.30.930.10:FF:000001">
    <property type="entry name" value="Lysine--tRNA ligase"/>
    <property type="match status" value="1"/>
</dbReference>
<dbReference type="PANTHER" id="PTHR42918">
    <property type="entry name" value="LYSYL-TRNA SYNTHETASE"/>
    <property type="match status" value="1"/>
</dbReference>
<dbReference type="InterPro" id="IPR018149">
    <property type="entry name" value="Lys-tRNA-synth_II_C"/>
</dbReference>
<protein>
    <recommendedName>
        <fullName evidence="13">Lysine--tRNA ligase</fullName>
        <ecNumber evidence="13">6.1.1.6</ecNumber>
    </recommendedName>
    <alternativeName>
        <fullName evidence="13">Lysyl-tRNA synthetase</fullName>
        <shortName evidence="13">LysRS</shortName>
    </alternativeName>
</protein>
<name>L7UF46_MYXSD</name>
<dbReference type="Proteomes" id="UP000011131">
    <property type="component" value="Chromosome"/>
</dbReference>
<dbReference type="GO" id="GO:0004824">
    <property type="term" value="F:lysine-tRNA ligase activity"/>
    <property type="evidence" value="ECO:0007669"/>
    <property type="project" value="UniProtKB-UniRule"/>
</dbReference>
<dbReference type="SUPFAM" id="SSF55681">
    <property type="entry name" value="Class II aaRS and biotin synthetases"/>
    <property type="match status" value="1"/>
</dbReference>
<comment type="cofactor">
    <cofactor evidence="13 14">
        <name>Mg(2+)</name>
        <dbReference type="ChEBI" id="CHEBI:18420"/>
    </cofactor>
    <text evidence="13 14">Binds 3 Mg(2+) ions per subunit.</text>
</comment>
<dbReference type="CDD" id="cd04322">
    <property type="entry name" value="LysRS_N"/>
    <property type="match status" value="1"/>
</dbReference>
<dbReference type="Gene3D" id="3.30.930.10">
    <property type="entry name" value="Bira Bifunctional Protein, Domain 2"/>
    <property type="match status" value="1"/>
</dbReference>
<dbReference type="NCBIfam" id="NF001756">
    <property type="entry name" value="PRK00484.1"/>
    <property type="match status" value="1"/>
</dbReference>
<dbReference type="InterPro" id="IPR012340">
    <property type="entry name" value="NA-bd_OB-fold"/>
</dbReference>
<keyword evidence="7 13" id="KW-0547">Nucleotide-binding</keyword>
<evidence type="ECO:0000256" key="7">
    <source>
        <dbReference type="ARBA" id="ARBA00022741"/>
    </source>
</evidence>
<evidence type="ECO:0000256" key="12">
    <source>
        <dbReference type="ARBA" id="ARBA00048573"/>
    </source>
</evidence>
<comment type="subunit">
    <text evidence="3 13">Homodimer.</text>
</comment>
<evidence type="ECO:0000313" key="17">
    <source>
        <dbReference type="Proteomes" id="UP000011131"/>
    </source>
</evidence>
<evidence type="ECO:0000313" key="16">
    <source>
        <dbReference type="EMBL" id="AGC46470.1"/>
    </source>
</evidence>
<evidence type="ECO:0000256" key="3">
    <source>
        <dbReference type="ARBA" id="ARBA00011738"/>
    </source>
</evidence>
<comment type="subcellular location">
    <subcellularLocation>
        <location evidence="1 13">Cytoplasm</location>
    </subcellularLocation>
</comment>
<keyword evidence="4 13" id="KW-0963">Cytoplasm</keyword>
<evidence type="ECO:0000256" key="5">
    <source>
        <dbReference type="ARBA" id="ARBA00022598"/>
    </source>
</evidence>
<dbReference type="KEGG" id="msd:MYSTI_05188"/>
<dbReference type="InterPro" id="IPR004365">
    <property type="entry name" value="NA-bd_OB_tRNA"/>
</dbReference>
<feature type="binding site" evidence="13">
    <location>
        <position position="434"/>
    </location>
    <ligand>
        <name>Mg(2+)</name>
        <dbReference type="ChEBI" id="CHEBI:18420"/>
        <label>2</label>
    </ligand>
</feature>
<dbReference type="HAMAP" id="MF_00252">
    <property type="entry name" value="Lys_tRNA_synth_class2"/>
    <property type="match status" value="1"/>
</dbReference>
<keyword evidence="10 13" id="KW-0648">Protein biosynthesis</keyword>
<evidence type="ECO:0000256" key="11">
    <source>
        <dbReference type="ARBA" id="ARBA00023146"/>
    </source>
</evidence>
<dbReference type="GO" id="GO:0042803">
    <property type="term" value="F:protein homodimerization activity"/>
    <property type="evidence" value="ECO:0007669"/>
    <property type="project" value="UniProtKB-ARBA"/>
</dbReference>
<keyword evidence="5 13" id="KW-0436">Ligase</keyword>
<dbReference type="EMBL" id="CP004025">
    <property type="protein sequence ID" value="AGC46470.1"/>
    <property type="molecule type" value="Genomic_DNA"/>
</dbReference>
<comment type="similarity">
    <text evidence="2 13">Belongs to the class-II aminoacyl-tRNA synthetase family.</text>
</comment>
<evidence type="ECO:0000256" key="6">
    <source>
        <dbReference type="ARBA" id="ARBA00022723"/>
    </source>
</evidence>
<feature type="binding site" evidence="13">
    <location>
        <position position="434"/>
    </location>
    <ligand>
        <name>Mg(2+)</name>
        <dbReference type="ChEBI" id="CHEBI:18420"/>
        <label>1</label>
    </ligand>
</feature>
<dbReference type="HOGENOM" id="CLU_008255_6_2_7"/>
<keyword evidence="11 13" id="KW-0030">Aminoacyl-tRNA synthetase</keyword>
<organism evidence="16 17">
    <name type="scientific">Myxococcus stipitatus (strain DSM 14675 / JCM 12634 / Mx s8)</name>
    <dbReference type="NCBI Taxonomy" id="1278073"/>
    <lineage>
        <taxon>Bacteria</taxon>
        <taxon>Pseudomonadati</taxon>
        <taxon>Myxococcota</taxon>
        <taxon>Myxococcia</taxon>
        <taxon>Myxococcales</taxon>
        <taxon>Cystobacterineae</taxon>
        <taxon>Myxococcaceae</taxon>
        <taxon>Myxococcus</taxon>
    </lineage>
</organism>
<sequence length="518" mass="58840">MPRLLEGRAMADDQNNDLGSKEQEIYDQRLEKAAKWREAGFNPYGNGHRPQHLAADILAKHADDTAESLEQTPVTYDVAGRLIAMRSFGKAAFIKLRDRSGEIQVHMKKDALAEAYEVFKLCDLGDFLSATGTLFRSKTGELTLAATKFAPLTKSLRPLPEKWHGLTDVEIRYRQRYLDLVSNPDVKQTFLRRNKLIRFIRNFLDARDFVEVETPMMHPLVSGAAARPFSTHHNALDIDLYMRIAPELYLKRLVVGGLERVYEVNRNFRNEGISTRHNPEFTMLEFYQAYATYEDLMDLSEEMISEAAKAVTGDTKVKYGEHVLDFGKGWKRISMTEAIREGVGGALSDKDMSDPDKLRHELLKTTRGEAERRAIETMNHGELVGALFEAHVEHTLIHPTFITHFPTAVSPLARRNDQNPDVADRFELYVAGREIANAFSELNDPLDQKGRFQSQLDAKQRGQQETMDYDEDYIRALEHGMPPTAGQGIGIDRLAMLFTDSQSIRDVILFPLLKPLAK</sequence>
<keyword evidence="9 13" id="KW-0460">Magnesium</keyword>
<evidence type="ECO:0000256" key="9">
    <source>
        <dbReference type="ARBA" id="ARBA00022842"/>
    </source>
</evidence>
<dbReference type="GO" id="GO:0006430">
    <property type="term" value="P:lysyl-tRNA aminoacylation"/>
    <property type="evidence" value="ECO:0007669"/>
    <property type="project" value="UniProtKB-UniRule"/>
</dbReference>
<dbReference type="InterPro" id="IPR004364">
    <property type="entry name" value="Aa-tRNA-synt_II"/>
</dbReference>
<dbReference type="SUPFAM" id="SSF50249">
    <property type="entry name" value="Nucleic acid-binding proteins"/>
    <property type="match status" value="1"/>
</dbReference>
<dbReference type="FunFam" id="2.40.50.140:FF:000024">
    <property type="entry name" value="Lysine--tRNA ligase"/>
    <property type="match status" value="1"/>
</dbReference>
<evidence type="ECO:0000256" key="2">
    <source>
        <dbReference type="ARBA" id="ARBA00008226"/>
    </source>
</evidence>
<reference evidence="16 17" key="1">
    <citation type="journal article" date="2013" name="Genome Announc.">
        <title>Complete genome sequence of Myxococcus stipitatus strain DSM 14675, a fruiting myxobacterium.</title>
        <authorList>
            <person name="Huntley S."/>
            <person name="Kneip S."/>
            <person name="Treuner-Lange A."/>
            <person name="Sogaard-Andersen L."/>
        </authorList>
    </citation>
    <scope>NUCLEOTIDE SEQUENCE [LARGE SCALE GENOMIC DNA]</scope>
    <source>
        <strain evidence="17">DSM 14675 / JCM 12634 / Mx s8</strain>
    </source>
</reference>
<dbReference type="Pfam" id="PF01336">
    <property type="entry name" value="tRNA_anti-codon"/>
    <property type="match status" value="1"/>
</dbReference>
<dbReference type="STRING" id="1278073.MYSTI_05188"/>
<evidence type="ECO:0000256" key="4">
    <source>
        <dbReference type="ARBA" id="ARBA00022490"/>
    </source>
</evidence>
<dbReference type="PROSITE" id="PS50862">
    <property type="entry name" value="AA_TRNA_LIGASE_II"/>
    <property type="match status" value="1"/>
</dbReference>
<dbReference type="PATRIC" id="fig|1278073.3.peg.5258"/>
<evidence type="ECO:0000259" key="15">
    <source>
        <dbReference type="PROSITE" id="PS50862"/>
    </source>
</evidence>
<evidence type="ECO:0000256" key="14">
    <source>
        <dbReference type="RuleBase" id="RU000336"/>
    </source>
</evidence>
<dbReference type="GO" id="GO:0005524">
    <property type="term" value="F:ATP binding"/>
    <property type="evidence" value="ECO:0007669"/>
    <property type="project" value="UniProtKB-UniRule"/>
</dbReference>
<dbReference type="PANTHER" id="PTHR42918:SF15">
    <property type="entry name" value="LYSINE--TRNA LIGASE, CHLOROPLASTIC_MITOCHONDRIAL"/>
    <property type="match status" value="1"/>
</dbReference>
<comment type="catalytic activity">
    <reaction evidence="12 13 14">
        <text>tRNA(Lys) + L-lysine + ATP = L-lysyl-tRNA(Lys) + AMP + diphosphate</text>
        <dbReference type="Rhea" id="RHEA:20792"/>
        <dbReference type="Rhea" id="RHEA-COMP:9696"/>
        <dbReference type="Rhea" id="RHEA-COMP:9697"/>
        <dbReference type="ChEBI" id="CHEBI:30616"/>
        <dbReference type="ChEBI" id="CHEBI:32551"/>
        <dbReference type="ChEBI" id="CHEBI:33019"/>
        <dbReference type="ChEBI" id="CHEBI:78442"/>
        <dbReference type="ChEBI" id="CHEBI:78529"/>
        <dbReference type="ChEBI" id="CHEBI:456215"/>
        <dbReference type="EC" id="6.1.1.6"/>
    </reaction>
</comment>
<dbReference type="EC" id="6.1.1.6" evidence="13"/>
<dbReference type="Pfam" id="PF00152">
    <property type="entry name" value="tRNA-synt_2"/>
    <property type="match status" value="1"/>
</dbReference>